<evidence type="ECO:0000256" key="5">
    <source>
        <dbReference type="SAM" id="SignalP"/>
    </source>
</evidence>
<sequence length="351" mass="40621">MIKNTLIKLLYLLTLFSSNCFALPTEKTLTILNWEDYLSQQVIDKWYLETGVKIEQVLFDNDEKRDHILNTGAGIDIVIIDEVSGHHFMKQKMLASWSPGTISNSKYIEELWLNQCSDNSIPYFWGTLGLAYRSSKIAPPTSWKNILYPNDELYSRIMMMDDTSDLLLPSLFIRNASISTVTTHTLKDIYNELKQQSKFVHSYNYPISYFIGNPNDNNIYITMAYSGDEETLNKKSSFSDWKFITPKEGSIVWVDCLSVLESSKNKELAFRFINFLQRPDIALLNTLDLKNNPTNASVSKQLLLLNDNWGASLPTSKVMNLSQEYTYEDINNKYIRKRITESIIKYHEENN</sequence>
<protein>
    <submittedName>
        <fullName evidence="6">Putative norspermidine sensor II</fullName>
    </submittedName>
</protein>
<dbReference type="GO" id="GO:0019808">
    <property type="term" value="F:polyamine binding"/>
    <property type="evidence" value="ECO:0007669"/>
    <property type="project" value="InterPro"/>
</dbReference>
<dbReference type="InterPro" id="IPR001188">
    <property type="entry name" value="Sperm_putr-bd"/>
</dbReference>
<dbReference type="GO" id="GO:0015846">
    <property type="term" value="P:polyamine transport"/>
    <property type="evidence" value="ECO:0007669"/>
    <property type="project" value="InterPro"/>
</dbReference>
<dbReference type="PANTHER" id="PTHR30222:SF12">
    <property type="entry name" value="NORSPERMIDINE SENSOR"/>
    <property type="match status" value="1"/>
</dbReference>
<dbReference type="Gene3D" id="3.40.190.10">
    <property type="entry name" value="Periplasmic binding protein-like II"/>
    <property type="match status" value="2"/>
</dbReference>
<keyword evidence="7" id="KW-1185">Reference proteome</keyword>
<keyword evidence="2" id="KW-0813">Transport</keyword>
<dbReference type="HOGENOM" id="CLU_026974_1_3_6"/>
<dbReference type="SUPFAM" id="SSF53850">
    <property type="entry name" value="Periplasmic binding protein-like II"/>
    <property type="match status" value="1"/>
</dbReference>
<proteinExistence type="predicted"/>
<keyword evidence="4" id="KW-0574">Periplasm</keyword>
<evidence type="ECO:0000313" key="6">
    <source>
        <dbReference type="EMBL" id="CED70635.1"/>
    </source>
</evidence>
<dbReference type="PATRIC" id="fig|80852.17.peg.549"/>
<dbReference type="KEGG" id="awd:AWOD_I_0541"/>
<dbReference type="Proteomes" id="UP000032427">
    <property type="component" value="Chromosome 1"/>
</dbReference>
<feature type="signal peptide" evidence="5">
    <location>
        <begin position="1"/>
        <end position="22"/>
    </location>
</feature>
<dbReference type="Pfam" id="PF13343">
    <property type="entry name" value="SBP_bac_6"/>
    <property type="match status" value="1"/>
</dbReference>
<dbReference type="GeneID" id="28540096"/>
<comment type="subcellular location">
    <subcellularLocation>
        <location evidence="1">Periplasm</location>
    </subcellularLocation>
</comment>
<evidence type="ECO:0000256" key="2">
    <source>
        <dbReference type="ARBA" id="ARBA00022448"/>
    </source>
</evidence>
<dbReference type="AlphaFoldDB" id="A0A090IQQ7"/>
<reference evidence="7" key="1">
    <citation type="submission" date="2014-09" db="EMBL/GenBank/DDBJ databases">
        <authorList>
            <person name="Hjerde E."/>
        </authorList>
    </citation>
    <scope>NUCLEOTIDE SEQUENCE [LARGE SCALE GENOMIC DNA]</scope>
    <source>
        <strain evidence="7">06/09/139</strain>
    </source>
</reference>
<dbReference type="CDD" id="cd13590">
    <property type="entry name" value="PBP2_PotD_PotF_like"/>
    <property type="match status" value="1"/>
</dbReference>
<dbReference type="EMBL" id="LN554846">
    <property type="protein sequence ID" value="CED70635.1"/>
    <property type="molecule type" value="Genomic_DNA"/>
</dbReference>
<evidence type="ECO:0000256" key="1">
    <source>
        <dbReference type="ARBA" id="ARBA00004418"/>
    </source>
</evidence>
<dbReference type="OrthoDB" id="9769319at2"/>
<organism evidence="6 7">
    <name type="scientific">Aliivibrio wodanis</name>
    <dbReference type="NCBI Taxonomy" id="80852"/>
    <lineage>
        <taxon>Bacteria</taxon>
        <taxon>Pseudomonadati</taxon>
        <taxon>Pseudomonadota</taxon>
        <taxon>Gammaproteobacteria</taxon>
        <taxon>Vibrionales</taxon>
        <taxon>Vibrionaceae</taxon>
        <taxon>Aliivibrio</taxon>
    </lineage>
</organism>
<accession>A0A090IQQ7</accession>
<evidence type="ECO:0000313" key="7">
    <source>
        <dbReference type="Proteomes" id="UP000032427"/>
    </source>
</evidence>
<evidence type="ECO:0000256" key="3">
    <source>
        <dbReference type="ARBA" id="ARBA00022729"/>
    </source>
</evidence>
<name>A0A090IQQ7_9GAMM</name>
<gene>
    <name evidence="6" type="primary">nspS2</name>
    <name evidence="6" type="ORF">AWOD_I_0541</name>
</gene>
<dbReference type="PANTHER" id="PTHR30222">
    <property type="entry name" value="SPERMIDINE/PUTRESCINE-BINDING PERIPLASMIC PROTEIN"/>
    <property type="match status" value="1"/>
</dbReference>
<dbReference type="STRING" id="80852.AWOD_I_0541"/>
<keyword evidence="3 5" id="KW-0732">Signal</keyword>
<dbReference type="GO" id="GO:0042597">
    <property type="term" value="C:periplasmic space"/>
    <property type="evidence" value="ECO:0007669"/>
    <property type="project" value="UniProtKB-SubCell"/>
</dbReference>
<evidence type="ECO:0000256" key="4">
    <source>
        <dbReference type="ARBA" id="ARBA00022764"/>
    </source>
</evidence>
<feature type="chain" id="PRO_5001857641" evidence="5">
    <location>
        <begin position="23"/>
        <end position="351"/>
    </location>
</feature>
<dbReference type="PRINTS" id="PR00909">
    <property type="entry name" value="SPERMDNBNDNG"/>
</dbReference>